<evidence type="ECO:0000313" key="11">
    <source>
        <dbReference type="Proteomes" id="UP001318860"/>
    </source>
</evidence>
<evidence type="ECO:0000256" key="2">
    <source>
        <dbReference type="ARBA" id="ARBA00022723"/>
    </source>
</evidence>
<organism evidence="10 11">
    <name type="scientific">Rehmannia glutinosa</name>
    <name type="common">Chinese foxglove</name>
    <dbReference type="NCBI Taxonomy" id="99300"/>
    <lineage>
        <taxon>Eukaryota</taxon>
        <taxon>Viridiplantae</taxon>
        <taxon>Streptophyta</taxon>
        <taxon>Embryophyta</taxon>
        <taxon>Tracheophyta</taxon>
        <taxon>Spermatophyta</taxon>
        <taxon>Magnoliopsida</taxon>
        <taxon>eudicotyledons</taxon>
        <taxon>Gunneridae</taxon>
        <taxon>Pentapetalae</taxon>
        <taxon>asterids</taxon>
        <taxon>lamiids</taxon>
        <taxon>Lamiales</taxon>
        <taxon>Orobanchaceae</taxon>
        <taxon>Rehmannieae</taxon>
        <taxon>Rehmannia</taxon>
    </lineage>
</organism>
<keyword evidence="4" id="KW-0862">Zinc</keyword>
<proteinExistence type="predicted"/>
<evidence type="ECO:0000256" key="6">
    <source>
        <dbReference type="PROSITE-ProRule" id="PRU00649"/>
    </source>
</evidence>
<dbReference type="InterPro" id="IPR003617">
    <property type="entry name" value="TFIIS/CRSP70_N_sub"/>
</dbReference>
<dbReference type="InterPro" id="IPR035100">
    <property type="entry name" value="TF_IIS-typ"/>
</dbReference>
<feature type="region of interest" description="Disordered" evidence="7">
    <location>
        <begin position="203"/>
        <end position="267"/>
    </location>
</feature>
<dbReference type="InterPro" id="IPR003618">
    <property type="entry name" value="TFIIS_cen_dom"/>
</dbReference>
<evidence type="ECO:0000256" key="5">
    <source>
        <dbReference type="ARBA" id="ARBA00023242"/>
    </source>
</evidence>
<keyword evidence="3" id="KW-0863">Zinc-finger</keyword>
<accession>A0ABR0X8L8</accession>
<dbReference type="InterPro" id="IPR035441">
    <property type="entry name" value="TFIIS/LEDGF_dom_sf"/>
</dbReference>
<dbReference type="EMBL" id="JABTTQ020000005">
    <property type="protein sequence ID" value="KAK6155991.1"/>
    <property type="molecule type" value="Genomic_DNA"/>
</dbReference>
<evidence type="ECO:0000256" key="7">
    <source>
        <dbReference type="SAM" id="MobiDB-lite"/>
    </source>
</evidence>
<protein>
    <recommendedName>
        <fullName evidence="12">TFIIS central domain-containing protein</fullName>
    </recommendedName>
</protein>
<dbReference type="Proteomes" id="UP001318860">
    <property type="component" value="Unassembled WGS sequence"/>
</dbReference>
<dbReference type="SMART" id="SM00510">
    <property type="entry name" value="TFS2M"/>
    <property type="match status" value="1"/>
</dbReference>
<dbReference type="SUPFAM" id="SSF46942">
    <property type="entry name" value="Elongation factor TFIIS domain 2"/>
    <property type="match status" value="1"/>
</dbReference>
<dbReference type="Pfam" id="PF07500">
    <property type="entry name" value="TFIIS_M"/>
    <property type="match status" value="1"/>
</dbReference>
<evidence type="ECO:0008006" key="12">
    <source>
        <dbReference type="Google" id="ProtNLM"/>
    </source>
</evidence>
<dbReference type="Gene3D" id="1.10.472.30">
    <property type="entry name" value="Transcription elongation factor S-II, central domain"/>
    <property type="match status" value="1"/>
</dbReference>
<evidence type="ECO:0000259" key="8">
    <source>
        <dbReference type="PROSITE" id="PS51319"/>
    </source>
</evidence>
<keyword evidence="5 6" id="KW-0539">Nucleus</keyword>
<name>A0ABR0X8L8_REHGL</name>
<reference evidence="10 11" key="1">
    <citation type="journal article" date="2021" name="Comput. Struct. Biotechnol. J.">
        <title>De novo genome assembly of the potent medicinal plant Rehmannia glutinosa using nanopore technology.</title>
        <authorList>
            <person name="Ma L."/>
            <person name="Dong C."/>
            <person name="Song C."/>
            <person name="Wang X."/>
            <person name="Zheng X."/>
            <person name="Niu Y."/>
            <person name="Chen S."/>
            <person name="Feng W."/>
        </authorList>
    </citation>
    <scope>NUCLEOTIDE SEQUENCE [LARGE SCALE GENOMIC DNA]</scope>
    <source>
        <strain evidence="10">DH-2019</strain>
    </source>
</reference>
<dbReference type="InterPro" id="IPR017923">
    <property type="entry name" value="TFIIS_N"/>
</dbReference>
<keyword evidence="11" id="KW-1185">Reference proteome</keyword>
<dbReference type="CDD" id="cd00183">
    <property type="entry name" value="TFIIS_I"/>
    <property type="match status" value="1"/>
</dbReference>
<gene>
    <name evidence="10" type="ORF">DH2020_010239</name>
</gene>
<evidence type="ECO:0000313" key="10">
    <source>
        <dbReference type="EMBL" id="KAK6155991.1"/>
    </source>
</evidence>
<dbReference type="PANTHER" id="PTHR11477">
    <property type="entry name" value="TRANSCRIPTION FACTOR S-II ZINC FINGER DOMAIN-CONTAINING PROTEIN"/>
    <property type="match status" value="1"/>
</dbReference>
<feature type="domain" description="TFIIS central" evidence="9">
    <location>
        <begin position="302"/>
        <end position="424"/>
    </location>
</feature>
<comment type="caution">
    <text evidence="10">The sequence shown here is derived from an EMBL/GenBank/DDBJ whole genome shotgun (WGS) entry which is preliminary data.</text>
</comment>
<dbReference type="InterPro" id="IPR036575">
    <property type="entry name" value="TFIIS_cen_dom_sf"/>
</dbReference>
<feature type="domain" description="TFIIS N-terminal" evidence="8">
    <location>
        <begin position="71"/>
        <end position="178"/>
    </location>
</feature>
<dbReference type="PANTHER" id="PTHR11477:SF0">
    <property type="entry name" value="IP08861P-RELATED"/>
    <property type="match status" value="1"/>
</dbReference>
<comment type="subcellular location">
    <subcellularLocation>
        <location evidence="1 6">Nucleus</location>
    </subcellularLocation>
</comment>
<evidence type="ECO:0000256" key="1">
    <source>
        <dbReference type="ARBA" id="ARBA00004123"/>
    </source>
</evidence>
<dbReference type="Gene3D" id="1.20.930.10">
    <property type="entry name" value="Conserved domain common to transcription factors TFIIS, elongin A, CRSP70"/>
    <property type="match status" value="1"/>
</dbReference>
<evidence type="ECO:0000256" key="4">
    <source>
        <dbReference type="ARBA" id="ARBA00022833"/>
    </source>
</evidence>
<sequence>MATPAASGSGLFKFLRPGMRPQSTDIQAAVFWGVAAGTTALWVVQPFDWLRKTFFEKPAEQKGIMEKELTELFESVKRAADGAENSPGDEDQCLDALKRLKKFPVNYQVLVSTQTALGYEKEIYCFYKLDTLKRCIYCVVPIYAVGKRLRQLTKHKSEKIKALASDVVEIWKGIIVKETTKNKKDGTVDNGDSVSETKEVKNIQRTNSFKAEHNSAAKKLKVERTTHSSTPNSDKAIKSETSSSVKIEKVEVSHTTKSTTREHLQVETKVKVEKSSSGVRKTGSDPVGPPKLSSLVYCKDPLRDKVREILAEALCKVSSEVDDDYLKERVNECDPYRLAVMVETAMFEKWGKSNGAQKFKYRSVMFNIKDPNNPDFRRKVLIGDFEPRAILELTPEEMASDERQVQNEKIKQKAMFNSERACGS</sequence>
<feature type="compositionally biased region" description="Basic and acidic residues" evidence="7">
    <location>
        <begin position="246"/>
        <end position="267"/>
    </location>
</feature>
<dbReference type="PROSITE" id="PS51321">
    <property type="entry name" value="TFIIS_CENTRAL"/>
    <property type="match status" value="1"/>
</dbReference>
<dbReference type="PROSITE" id="PS51319">
    <property type="entry name" value="TFIIS_N"/>
    <property type="match status" value="1"/>
</dbReference>
<evidence type="ECO:0000259" key="9">
    <source>
        <dbReference type="PROSITE" id="PS51321"/>
    </source>
</evidence>
<dbReference type="Pfam" id="PF08711">
    <property type="entry name" value="Med26"/>
    <property type="match status" value="1"/>
</dbReference>
<dbReference type="SUPFAM" id="SSF47676">
    <property type="entry name" value="Conserved domain common to transcription factors TFIIS, elongin A, CRSP70"/>
    <property type="match status" value="1"/>
</dbReference>
<dbReference type="SMART" id="SM00509">
    <property type="entry name" value="TFS2N"/>
    <property type="match status" value="1"/>
</dbReference>
<keyword evidence="2" id="KW-0479">Metal-binding</keyword>
<dbReference type="PIRSF" id="PIRSF006704">
    <property type="entry name" value="TF_IIS"/>
    <property type="match status" value="1"/>
</dbReference>
<feature type="compositionally biased region" description="Basic and acidic residues" evidence="7">
    <location>
        <begin position="210"/>
        <end position="226"/>
    </location>
</feature>
<evidence type="ECO:0000256" key="3">
    <source>
        <dbReference type="ARBA" id="ARBA00022771"/>
    </source>
</evidence>